<evidence type="ECO:0000256" key="8">
    <source>
        <dbReference type="PROSITE-ProRule" id="PRU00339"/>
    </source>
</evidence>
<dbReference type="InterPro" id="IPR003594">
    <property type="entry name" value="HATPase_dom"/>
</dbReference>
<keyword evidence="10" id="KW-0472">Membrane</keyword>
<feature type="coiled-coil region" evidence="9">
    <location>
        <begin position="270"/>
        <end position="297"/>
    </location>
</feature>
<dbReference type="RefSeq" id="WP_345201813.1">
    <property type="nucleotide sequence ID" value="NZ_BAABHX010000002.1"/>
</dbReference>
<organism evidence="12 13">
    <name type="scientific">Chryseobacterium ginsengisoli</name>
    <dbReference type="NCBI Taxonomy" id="363853"/>
    <lineage>
        <taxon>Bacteria</taxon>
        <taxon>Pseudomonadati</taxon>
        <taxon>Bacteroidota</taxon>
        <taxon>Flavobacteriia</taxon>
        <taxon>Flavobacteriales</taxon>
        <taxon>Weeksellaceae</taxon>
        <taxon>Chryseobacterium group</taxon>
        <taxon>Chryseobacterium</taxon>
    </lineage>
</organism>
<evidence type="ECO:0000313" key="13">
    <source>
        <dbReference type="Proteomes" id="UP001500353"/>
    </source>
</evidence>
<feature type="repeat" description="TPR" evidence="8">
    <location>
        <begin position="264"/>
        <end position="297"/>
    </location>
</feature>
<dbReference type="InterPro" id="IPR011990">
    <property type="entry name" value="TPR-like_helical_dom_sf"/>
</dbReference>
<reference evidence="13" key="1">
    <citation type="journal article" date="2019" name="Int. J. Syst. Evol. Microbiol.">
        <title>The Global Catalogue of Microorganisms (GCM) 10K type strain sequencing project: providing services to taxonomists for standard genome sequencing and annotation.</title>
        <authorList>
            <consortium name="The Broad Institute Genomics Platform"/>
            <consortium name="The Broad Institute Genome Sequencing Center for Infectious Disease"/>
            <person name="Wu L."/>
            <person name="Ma J."/>
        </authorList>
    </citation>
    <scope>NUCLEOTIDE SEQUENCE [LARGE SCALE GENOMIC DNA]</scope>
    <source>
        <strain evidence="13">JCM 18019</strain>
    </source>
</reference>
<keyword evidence="3" id="KW-0597">Phosphoprotein</keyword>
<evidence type="ECO:0000256" key="2">
    <source>
        <dbReference type="ARBA" id="ARBA00012438"/>
    </source>
</evidence>
<name>A0ABP9M234_9FLAO</name>
<dbReference type="PROSITE" id="PS50005">
    <property type="entry name" value="TPR"/>
    <property type="match status" value="1"/>
</dbReference>
<keyword evidence="8" id="KW-0802">TPR repeat</keyword>
<dbReference type="EC" id="2.7.13.3" evidence="2"/>
<protein>
    <recommendedName>
        <fullName evidence="2">histidine kinase</fullName>
        <ecNumber evidence="2">2.7.13.3</ecNumber>
    </recommendedName>
</protein>
<keyword evidence="10" id="KW-1133">Transmembrane helix</keyword>
<evidence type="ECO:0000256" key="4">
    <source>
        <dbReference type="ARBA" id="ARBA00022679"/>
    </source>
</evidence>
<dbReference type="SUPFAM" id="SSF48452">
    <property type="entry name" value="TPR-like"/>
    <property type="match status" value="2"/>
</dbReference>
<feature type="transmembrane region" description="Helical" evidence="10">
    <location>
        <begin position="506"/>
        <end position="526"/>
    </location>
</feature>
<dbReference type="InterPro" id="IPR019734">
    <property type="entry name" value="TPR_rpt"/>
</dbReference>
<keyword evidence="6" id="KW-0418">Kinase</keyword>
<dbReference type="EMBL" id="BAABHX010000002">
    <property type="protein sequence ID" value="GAA5089793.1"/>
    <property type="molecule type" value="Genomic_DNA"/>
</dbReference>
<evidence type="ECO:0000256" key="6">
    <source>
        <dbReference type="ARBA" id="ARBA00022777"/>
    </source>
</evidence>
<evidence type="ECO:0000256" key="9">
    <source>
        <dbReference type="SAM" id="Coils"/>
    </source>
</evidence>
<sequence>MPLKKLIPLCLGLSRFFLTFIFVTISFCGYSQNNLKNNEDADLAEKRLKSQNNDEDKVDLLLALSKYYFERDKYNIEPVTKSITYTKQAFGLSKKLHYKKGLGTSYLWLSMLEQHDNHFNRSYSYATSAISILNEINEYDLLGEAWVMVWSSKTLMGLKYEDRIFYLKKAAIYFIKSNNKKRLGDCYREMGDIYLLLGKGNESLVCLKKALTLYQQSNYKRLDNLYDLIGAAYIFLGDYKEGLKYEFLALDTAEKLNEKKELFYVVYNRIGLAYEEINDYNNALQNYEKSLKTAEDFSTIEFNRAIEDIRAIVGNISRTYLKIGQYDKALTFINNIKKKYPTIEEKNSFKLDCILIRIYVHKKQYEKALPYQTKIISNINEVHDYDVLALIYTTLIDLNLAVKDYGKANYYNDLHFKVCNKLNKDSYFADYNLWEYKIDSARGDLKPALEHYKEYVRFNKRYFDEKKSNEINKLNVLYETEKKDKYITNLKNASIIQNGSLEKASLIRNIMFAGFVILLASIYFLYRAYQSKQKNNLMLKMQQDQIRESNVSLKNAIHEKEWLLREIHHRVKNNLHMVVGLLASQTEYLQGSEAIDANLESQRRVESMSMIHDKLYQSENLSMIDMPSYILDLTYYLSDSFDVRKQIRFTLDIEKVDFPLSHSVPIGLILNEAVTNSIKYAFPENRQGVVTIILKLENGKFHLTVCDDGIGISDTIDPENTQSLGLKLMKGLSEDILADFKISNESGTKIELIFTM</sequence>
<dbReference type="Gene3D" id="1.25.40.10">
    <property type="entry name" value="Tetratricopeptide repeat domain"/>
    <property type="match status" value="3"/>
</dbReference>
<dbReference type="InterPro" id="IPR011495">
    <property type="entry name" value="Sig_transdc_His_kin_sub2_dim/P"/>
</dbReference>
<comment type="catalytic activity">
    <reaction evidence="1">
        <text>ATP + protein L-histidine = ADP + protein N-phospho-L-histidine.</text>
        <dbReference type="EC" id="2.7.13.3"/>
    </reaction>
</comment>
<dbReference type="Gene3D" id="3.30.565.10">
    <property type="entry name" value="Histidine kinase-like ATPase, C-terminal domain"/>
    <property type="match status" value="1"/>
</dbReference>
<keyword evidence="7" id="KW-0067">ATP-binding</keyword>
<keyword evidence="5" id="KW-0547">Nucleotide-binding</keyword>
<evidence type="ECO:0000256" key="5">
    <source>
        <dbReference type="ARBA" id="ARBA00022741"/>
    </source>
</evidence>
<evidence type="ECO:0000259" key="11">
    <source>
        <dbReference type="SMART" id="SM00387"/>
    </source>
</evidence>
<comment type="caution">
    <text evidence="12">The sequence shown here is derived from an EMBL/GenBank/DDBJ whole genome shotgun (WGS) entry which is preliminary data.</text>
</comment>
<evidence type="ECO:0000256" key="3">
    <source>
        <dbReference type="ARBA" id="ARBA00022553"/>
    </source>
</evidence>
<evidence type="ECO:0000256" key="1">
    <source>
        <dbReference type="ARBA" id="ARBA00000085"/>
    </source>
</evidence>
<dbReference type="Gene3D" id="3.30.450.20">
    <property type="entry name" value="PAS domain"/>
    <property type="match status" value="1"/>
</dbReference>
<evidence type="ECO:0000256" key="10">
    <source>
        <dbReference type="SAM" id="Phobius"/>
    </source>
</evidence>
<proteinExistence type="predicted"/>
<evidence type="ECO:0000313" key="12">
    <source>
        <dbReference type="EMBL" id="GAA5089793.1"/>
    </source>
</evidence>
<dbReference type="Pfam" id="PF13181">
    <property type="entry name" value="TPR_8"/>
    <property type="match status" value="1"/>
</dbReference>
<dbReference type="PANTHER" id="PTHR41523">
    <property type="entry name" value="TWO-COMPONENT SYSTEM SENSOR PROTEIN"/>
    <property type="match status" value="1"/>
</dbReference>
<dbReference type="Pfam" id="PF07568">
    <property type="entry name" value="HisKA_2"/>
    <property type="match status" value="1"/>
</dbReference>
<accession>A0ABP9M234</accession>
<dbReference type="SMART" id="SM00028">
    <property type="entry name" value="TPR"/>
    <property type="match status" value="3"/>
</dbReference>
<dbReference type="InterPro" id="IPR036890">
    <property type="entry name" value="HATPase_C_sf"/>
</dbReference>
<keyword evidence="9" id="KW-0175">Coiled coil</keyword>
<gene>
    <name evidence="12" type="ORF">GCM10023210_15060</name>
</gene>
<dbReference type="PANTHER" id="PTHR41523:SF8">
    <property type="entry name" value="ETHYLENE RESPONSE SENSOR PROTEIN"/>
    <property type="match status" value="1"/>
</dbReference>
<dbReference type="Pfam" id="PF13581">
    <property type="entry name" value="HATPase_c_2"/>
    <property type="match status" value="1"/>
</dbReference>
<keyword evidence="10" id="KW-0812">Transmembrane</keyword>
<evidence type="ECO:0000256" key="7">
    <source>
        <dbReference type="ARBA" id="ARBA00022840"/>
    </source>
</evidence>
<keyword evidence="13" id="KW-1185">Reference proteome</keyword>
<keyword evidence="4" id="KW-0808">Transferase</keyword>
<dbReference type="Proteomes" id="UP001500353">
    <property type="component" value="Unassembled WGS sequence"/>
</dbReference>
<feature type="domain" description="Histidine kinase/HSP90-like ATPase" evidence="11">
    <location>
        <begin position="661"/>
        <end position="756"/>
    </location>
</feature>
<dbReference type="SUPFAM" id="SSF55874">
    <property type="entry name" value="ATPase domain of HSP90 chaperone/DNA topoisomerase II/histidine kinase"/>
    <property type="match status" value="1"/>
</dbReference>
<dbReference type="SMART" id="SM00387">
    <property type="entry name" value="HATPase_c"/>
    <property type="match status" value="1"/>
</dbReference>